<dbReference type="AlphaFoldDB" id="A0A7K4MA42"/>
<accession>A0A7K4MA42</accession>
<dbReference type="EMBL" id="JACAST010000009">
    <property type="protein sequence ID" value="NWK02021.1"/>
    <property type="molecule type" value="Genomic_DNA"/>
</dbReference>
<evidence type="ECO:0000313" key="2">
    <source>
        <dbReference type="Proteomes" id="UP000529843"/>
    </source>
</evidence>
<protein>
    <submittedName>
        <fullName evidence="1">Uncharacterized protein</fullName>
    </submittedName>
</protein>
<organism evidence="1 2">
    <name type="scientific">Marine Group I thaumarchaeote</name>
    <dbReference type="NCBI Taxonomy" id="2511932"/>
    <lineage>
        <taxon>Archaea</taxon>
        <taxon>Nitrososphaerota</taxon>
        <taxon>Marine Group I</taxon>
    </lineage>
</organism>
<proteinExistence type="predicted"/>
<sequence length="66" mass="7759">MVFTEKQKIDEALEVIDEMLENAEKEKNKGTVHAFRKFPYVIGHEQLNLLYRVVKILTQEGVPRDE</sequence>
<comment type="caution">
    <text evidence="1">The sequence shown here is derived from an EMBL/GenBank/DDBJ whole genome shotgun (WGS) entry which is preliminary data.</text>
</comment>
<gene>
    <name evidence="1" type="ORF">HX804_01760</name>
</gene>
<dbReference type="Proteomes" id="UP000529843">
    <property type="component" value="Unassembled WGS sequence"/>
</dbReference>
<reference evidence="1 2" key="1">
    <citation type="journal article" date="2019" name="Environ. Microbiol.">
        <title>Genomics insights into ecotype formation of ammonia-oxidizing archaea in the deep ocean.</title>
        <authorList>
            <person name="Wang Y."/>
            <person name="Huang J.M."/>
            <person name="Cui G.J."/>
            <person name="Nunoura T."/>
            <person name="Takaki Y."/>
            <person name="Li W.L."/>
            <person name="Li J."/>
            <person name="Gao Z.M."/>
            <person name="Takai K."/>
            <person name="Zhang A.Q."/>
            <person name="Stepanauskas R."/>
        </authorList>
    </citation>
    <scope>NUCLEOTIDE SEQUENCE [LARGE SCALE GENOMIC DNA]</scope>
    <source>
        <strain evidence="1 2">N8</strain>
    </source>
</reference>
<evidence type="ECO:0000313" key="1">
    <source>
        <dbReference type="EMBL" id="NWK02021.1"/>
    </source>
</evidence>
<name>A0A7K4MA42_9ARCH</name>